<sequence length="185" mass="21210">MAIEIKSSSNEIDILFTNSINRIFTNVDESFLENIHIVITDLGNIPRLFPSNAIPNEYHLYKRILANSFGITQPKYFIGGDRKHLLVINIQNIQSLRLIDSELDAVIAHELGHILNAPENGIEDYSNHTEFYADYFAKSLHFKDDLLSSIEKYLKQDNATNIDLFQLRIEKLNSDEIYNGIVKAL</sequence>
<gene>
    <name evidence="1" type="ORF">V6624_05670</name>
</gene>
<evidence type="ECO:0008006" key="3">
    <source>
        <dbReference type="Google" id="ProtNLM"/>
    </source>
</evidence>
<dbReference type="RefSeq" id="WP_338841229.1">
    <property type="nucleotide sequence ID" value="NZ_CP147988.1"/>
</dbReference>
<reference evidence="1 2" key="1">
    <citation type="submission" date="2024-02" db="EMBL/GenBank/DDBJ databases">
        <title>complete genome of Flavobacterium ginsenosidimutans Str. YTB16.</title>
        <authorList>
            <person name="Wang Q."/>
        </authorList>
    </citation>
    <scope>NUCLEOTIDE SEQUENCE [LARGE SCALE GENOMIC DNA]</scope>
    <source>
        <strain evidence="1 2">YTB16</strain>
    </source>
</reference>
<evidence type="ECO:0000313" key="1">
    <source>
        <dbReference type="EMBL" id="WXK51117.1"/>
    </source>
</evidence>
<protein>
    <recommendedName>
        <fullName evidence="3">Peptidase M48 domain-containing protein</fullName>
    </recommendedName>
</protein>
<keyword evidence="2" id="KW-1185">Reference proteome</keyword>
<dbReference type="Proteomes" id="UP001447857">
    <property type="component" value="Chromosome"/>
</dbReference>
<name>A0ABZ2QAH6_9FLAO</name>
<evidence type="ECO:0000313" key="2">
    <source>
        <dbReference type="Proteomes" id="UP001447857"/>
    </source>
</evidence>
<proteinExistence type="predicted"/>
<dbReference type="EMBL" id="CP147988">
    <property type="protein sequence ID" value="WXK51117.1"/>
    <property type="molecule type" value="Genomic_DNA"/>
</dbReference>
<accession>A0ABZ2QAH6</accession>
<organism evidence="1 2">
    <name type="scientific">Flavobacterium ginsenosidimutans</name>
    <dbReference type="NCBI Taxonomy" id="687844"/>
    <lineage>
        <taxon>Bacteria</taxon>
        <taxon>Pseudomonadati</taxon>
        <taxon>Bacteroidota</taxon>
        <taxon>Flavobacteriia</taxon>
        <taxon>Flavobacteriales</taxon>
        <taxon>Flavobacteriaceae</taxon>
        <taxon>Flavobacterium</taxon>
    </lineage>
</organism>